<dbReference type="Pfam" id="PF07690">
    <property type="entry name" value="MFS_1"/>
    <property type="match status" value="1"/>
</dbReference>
<evidence type="ECO:0000313" key="8">
    <source>
        <dbReference type="EMBL" id="RAO73378.1"/>
    </source>
</evidence>
<feature type="transmembrane region" description="Helical" evidence="6">
    <location>
        <begin position="122"/>
        <end position="142"/>
    </location>
</feature>
<feature type="transmembrane region" description="Helical" evidence="6">
    <location>
        <begin position="181"/>
        <end position="203"/>
    </location>
</feature>
<feature type="transmembrane region" description="Helical" evidence="6">
    <location>
        <begin position="322"/>
        <end position="347"/>
    </location>
</feature>
<keyword evidence="9" id="KW-1185">Reference proteome</keyword>
<accession>A0A364LC48</accession>
<organism evidence="8 9">
    <name type="scientific">Talaromyces amestolkiae</name>
    <dbReference type="NCBI Taxonomy" id="1196081"/>
    <lineage>
        <taxon>Eukaryota</taxon>
        <taxon>Fungi</taxon>
        <taxon>Dikarya</taxon>
        <taxon>Ascomycota</taxon>
        <taxon>Pezizomycotina</taxon>
        <taxon>Eurotiomycetes</taxon>
        <taxon>Eurotiomycetidae</taxon>
        <taxon>Eurotiales</taxon>
        <taxon>Trichocomaceae</taxon>
        <taxon>Talaromyces</taxon>
        <taxon>Talaromyces sect. Talaromyces</taxon>
    </lineage>
</organism>
<dbReference type="GO" id="GO:0000329">
    <property type="term" value="C:fungal-type vacuole membrane"/>
    <property type="evidence" value="ECO:0007669"/>
    <property type="project" value="TreeGrafter"/>
</dbReference>
<dbReference type="OrthoDB" id="6770063at2759"/>
<keyword evidence="2 6" id="KW-0812">Transmembrane</keyword>
<dbReference type="PROSITE" id="PS50850">
    <property type="entry name" value="MFS"/>
    <property type="match status" value="1"/>
</dbReference>
<comment type="subcellular location">
    <subcellularLocation>
        <location evidence="1">Membrane</location>
        <topology evidence="1">Multi-pass membrane protein</topology>
    </subcellularLocation>
</comment>
<dbReference type="GO" id="GO:0015174">
    <property type="term" value="F:basic amino acid transmembrane transporter activity"/>
    <property type="evidence" value="ECO:0007669"/>
    <property type="project" value="TreeGrafter"/>
</dbReference>
<dbReference type="Gene3D" id="1.20.1250.20">
    <property type="entry name" value="MFS general substrate transporter like domains"/>
    <property type="match status" value="2"/>
</dbReference>
<feature type="compositionally biased region" description="Polar residues" evidence="5">
    <location>
        <begin position="19"/>
        <end position="34"/>
    </location>
</feature>
<feature type="transmembrane region" description="Helical" evidence="6">
    <location>
        <begin position="252"/>
        <end position="271"/>
    </location>
</feature>
<feature type="domain" description="Major facilitator superfamily (MFS) profile" evidence="7">
    <location>
        <begin position="58"/>
        <end position="537"/>
    </location>
</feature>
<dbReference type="PANTHER" id="PTHR23501:SF33">
    <property type="entry name" value="MAJOR FACILITATOR SUPERFAMILY (MFS) PROFILE DOMAIN-CONTAINING PROTEIN"/>
    <property type="match status" value="1"/>
</dbReference>
<dbReference type="InterPro" id="IPR036259">
    <property type="entry name" value="MFS_trans_sf"/>
</dbReference>
<dbReference type="GeneID" id="63798604"/>
<dbReference type="RefSeq" id="XP_040737892.1">
    <property type="nucleotide sequence ID" value="XM_040882300.1"/>
</dbReference>
<feature type="transmembrane region" description="Helical" evidence="6">
    <location>
        <begin position="419"/>
        <end position="442"/>
    </location>
</feature>
<feature type="transmembrane region" description="Helical" evidence="6">
    <location>
        <begin position="283"/>
        <end position="302"/>
    </location>
</feature>
<evidence type="ECO:0000313" key="9">
    <source>
        <dbReference type="Proteomes" id="UP000249363"/>
    </source>
</evidence>
<feature type="transmembrane region" description="Helical" evidence="6">
    <location>
        <begin position="359"/>
        <end position="380"/>
    </location>
</feature>
<feature type="transmembrane region" description="Helical" evidence="6">
    <location>
        <begin position="454"/>
        <end position="477"/>
    </location>
</feature>
<dbReference type="Proteomes" id="UP000249363">
    <property type="component" value="Unassembled WGS sequence"/>
</dbReference>
<dbReference type="PANTHER" id="PTHR23501">
    <property type="entry name" value="MAJOR FACILITATOR SUPERFAMILY"/>
    <property type="match status" value="1"/>
</dbReference>
<protein>
    <recommendedName>
        <fullName evidence="7">Major facilitator superfamily (MFS) profile domain-containing protein</fullName>
    </recommendedName>
</protein>
<evidence type="ECO:0000256" key="1">
    <source>
        <dbReference type="ARBA" id="ARBA00004141"/>
    </source>
</evidence>
<dbReference type="InterPro" id="IPR020846">
    <property type="entry name" value="MFS_dom"/>
</dbReference>
<feature type="transmembrane region" description="Helical" evidence="6">
    <location>
        <begin position="209"/>
        <end position="231"/>
    </location>
</feature>
<reference evidence="8 9" key="1">
    <citation type="journal article" date="2017" name="Biotechnol. Biofuels">
        <title>Differential beta-glucosidase expression as a function of carbon source availability in Talaromyces amestolkiae: a genomic and proteomic approach.</title>
        <authorList>
            <person name="de Eugenio L.I."/>
            <person name="Mendez-Liter J.A."/>
            <person name="Nieto-Dominguez M."/>
            <person name="Alonso L."/>
            <person name="Gil-Munoz J."/>
            <person name="Barriuso J."/>
            <person name="Prieto A."/>
            <person name="Martinez M.J."/>
        </authorList>
    </citation>
    <scope>NUCLEOTIDE SEQUENCE [LARGE SCALE GENOMIC DNA]</scope>
    <source>
        <strain evidence="8 9">CIB</strain>
    </source>
</reference>
<feature type="transmembrane region" description="Helical" evidence="6">
    <location>
        <begin position="389"/>
        <end position="407"/>
    </location>
</feature>
<evidence type="ECO:0000259" key="7">
    <source>
        <dbReference type="PROSITE" id="PS50850"/>
    </source>
</evidence>
<keyword evidence="4 6" id="KW-0472">Membrane</keyword>
<keyword evidence="3 6" id="KW-1133">Transmembrane helix</keyword>
<evidence type="ECO:0000256" key="3">
    <source>
        <dbReference type="ARBA" id="ARBA00022989"/>
    </source>
</evidence>
<sequence>MAYGAVESTANEQSHDDIQTTPGDQTIPSDSHPASNDEENPLLSPGDTGQKLTNIGSIIAVLLLGEFISNADATIIMAAAAPIASQFGRLHDANWLSTAYTLGSCASQPVYGKLSDIYGRKALLLVSYFLLGLGCLICGIGHVMPIVILGRIISGMGGAGIMAMSSIIITDIVPRRDVASWRAYVNISMTLGRSAGGPLGGWLTDTIGWRWVFLLQTPLLALASLLVVIFLKEIQQHKISQNGKNTSSIRRVDFLGTLVLAVAIVAIILLFDRGGQAFPWLSPYAFGLATTGILFLVLFVYVEKHVASEPIFDLGIFRKPNIVPSFLIGGLQTSAQVGMMFTVPLYFQVVMGTTSTVAGGHLVPAVLGNMIGGLFAGFFIRRTGRYKPVLILAGLLASVSYVLQYFLWNGRTVFWESFYITPSGMGTAFASAAAFVGMTSFLQPTEIAMATGGYILFSTFSVTAGVTATNTVLGITFKREMERGLRGQPDMEKIIRRAMSDTSYIASLTGRIREIVLQSYLSGLRHTYSKFNLVLRS</sequence>
<dbReference type="InterPro" id="IPR011701">
    <property type="entry name" value="MFS"/>
</dbReference>
<dbReference type="EMBL" id="MIKG01000024">
    <property type="protein sequence ID" value="RAO73378.1"/>
    <property type="molecule type" value="Genomic_DNA"/>
</dbReference>
<evidence type="ECO:0000256" key="4">
    <source>
        <dbReference type="ARBA" id="ARBA00023136"/>
    </source>
</evidence>
<evidence type="ECO:0000256" key="6">
    <source>
        <dbReference type="SAM" id="Phobius"/>
    </source>
</evidence>
<dbReference type="AlphaFoldDB" id="A0A364LC48"/>
<proteinExistence type="predicted"/>
<comment type="caution">
    <text evidence="8">The sequence shown here is derived from an EMBL/GenBank/DDBJ whole genome shotgun (WGS) entry which is preliminary data.</text>
</comment>
<feature type="region of interest" description="Disordered" evidence="5">
    <location>
        <begin position="1"/>
        <end position="48"/>
    </location>
</feature>
<dbReference type="SUPFAM" id="SSF103473">
    <property type="entry name" value="MFS general substrate transporter"/>
    <property type="match status" value="2"/>
</dbReference>
<feature type="transmembrane region" description="Helical" evidence="6">
    <location>
        <begin position="148"/>
        <end position="169"/>
    </location>
</feature>
<gene>
    <name evidence="8" type="ORF">BHQ10_009390</name>
</gene>
<name>A0A364LC48_TALAM</name>
<evidence type="ECO:0000256" key="5">
    <source>
        <dbReference type="SAM" id="MobiDB-lite"/>
    </source>
</evidence>
<evidence type="ECO:0000256" key="2">
    <source>
        <dbReference type="ARBA" id="ARBA00022692"/>
    </source>
</evidence>